<name>A0A348FYY1_9HYPH</name>
<keyword evidence="9" id="KW-0408">Iron</keyword>
<comment type="catalytic activity">
    <reaction evidence="13">
        <text>(sulfur carrier)-H + L-cysteine = (sulfur carrier)-SH + L-alanine</text>
        <dbReference type="Rhea" id="RHEA:43892"/>
        <dbReference type="Rhea" id="RHEA-COMP:14737"/>
        <dbReference type="Rhea" id="RHEA-COMP:14739"/>
        <dbReference type="ChEBI" id="CHEBI:29917"/>
        <dbReference type="ChEBI" id="CHEBI:35235"/>
        <dbReference type="ChEBI" id="CHEBI:57972"/>
        <dbReference type="ChEBI" id="CHEBI:64428"/>
        <dbReference type="EC" id="2.8.1.7"/>
    </reaction>
</comment>
<evidence type="ECO:0000256" key="11">
    <source>
        <dbReference type="ARBA" id="ARBA00023231"/>
    </source>
</evidence>
<evidence type="ECO:0000256" key="8">
    <source>
        <dbReference type="ARBA" id="ARBA00022898"/>
    </source>
</evidence>
<dbReference type="InterPro" id="IPR020578">
    <property type="entry name" value="Aminotrans_V_PyrdxlP_BS"/>
</dbReference>
<keyword evidence="10" id="KW-0411">Iron-sulfur</keyword>
<dbReference type="KEGG" id="blag:BLTE_11990"/>
<keyword evidence="17" id="KW-1185">Reference proteome</keyword>
<keyword evidence="11" id="KW-0535">Nitrogen fixation</keyword>
<evidence type="ECO:0000313" key="16">
    <source>
        <dbReference type="EMBL" id="BBF92514.1"/>
    </source>
</evidence>
<dbReference type="RefSeq" id="WP_126398451.1">
    <property type="nucleotide sequence ID" value="NZ_AP018907.1"/>
</dbReference>
<dbReference type="AlphaFoldDB" id="A0A348FYY1"/>
<evidence type="ECO:0000259" key="15">
    <source>
        <dbReference type="Pfam" id="PF00266"/>
    </source>
</evidence>
<dbReference type="InterPro" id="IPR016454">
    <property type="entry name" value="Cysteine_dSase"/>
</dbReference>
<evidence type="ECO:0000256" key="3">
    <source>
        <dbReference type="ARBA" id="ARBA00006490"/>
    </source>
</evidence>
<dbReference type="Gene3D" id="3.90.1150.10">
    <property type="entry name" value="Aspartate Aminotransferase, domain 1"/>
    <property type="match status" value="1"/>
</dbReference>
<comment type="function">
    <text evidence="2">Catalyzes the removal of elemental sulfur atoms from cysteine to produce alanine. Seems to participate in the biosynthesis of the nitrogenase metalloclusters by providing the inorganic sulfur required for the Fe-S core formation.</text>
</comment>
<dbReference type="FunFam" id="3.40.640.10:FF:000084">
    <property type="entry name" value="IscS-like cysteine desulfurase"/>
    <property type="match status" value="1"/>
</dbReference>
<keyword evidence="6" id="KW-0808">Transferase</keyword>
<dbReference type="EC" id="2.8.1.7" evidence="4"/>
<protein>
    <recommendedName>
        <fullName evidence="5">Cysteine desulfurase</fullName>
        <ecNumber evidence="4">2.8.1.7</ecNumber>
    </recommendedName>
    <alternativeName>
        <fullName evidence="12">Nitrogenase metalloclusters biosynthesis protein NifS</fullName>
    </alternativeName>
</protein>
<dbReference type="InterPro" id="IPR015424">
    <property type="entry name" value="PyrdxlP-dep_Trfase"/>
</dbReference>
<sequence length="400" mass="41373">MSEAALGTVADRPPVYLDANATTPVDPAVLEAMLPYFSAIFGNPSSQHAAGRQAKAALAEARARVAALIGATEGEIVFTSGGTESVNAAIRTALEADPKRKVLVTTAVEHAAVRALADRLEAQGIVVRRVPVEGTGALDLDAFEAALDEDVAVVSAMWANNETGTIFPVAELAEKAKAVGALFHTDAVQAAGKLRIDVAATAIDLLSFSGHKLHGPKGSGVLYVRRGLKVHPLIAGGRQERGRRAGTENVPAIVGLGVAAEIAAQCDLSRVQGLRDRLEAELMARIPAAMVLGDRAARLPNTSCIAFAGADAEAVLHRLDRAGIAAASGAACSAGSVEPSHVLRAMAVPDTFARGAIRLSLLRNAADADISRVVAVLPEIVAGLRPPCRRSQSAPERLHA</sequence>
<reference evidence="16 17" key="1">
    <citation type="submission" date="2018-08" db="EMBL/GenBank/DDBJ databases">
        <title>Complete genome sequencing of Blastochloris tepida GI.</title>
        <authorList>
            <person name="Tsukatani Y."/>
            <person name="Mori H."/>
        </authorList>
    </citation>
    <scope>NUCLEOTIDE SEQUENCE [LARGE SCALE GENOMIC DNA]</scope>
    <source>
        <strain evidence="16 17">GI</strain>
    </source>
</reference>
<evidence type="ECO:0000256" key="12">
    <source>
        <dbReference type="ARBA" id="ARBA00031911"/>
    </source>
</evidence>
<dbReference type="EMBL" id="AP018907">
    <property type="protein sequence ID" value="BBF92514.1"/>
    <property type="molecule type" value="Genomic_DNA"/>
</dbReference>
<comment type="similarity">
    <text evidence="3">Belongs to the class-V pyridoxal-phosphate-dependent aminotransferase family. NifS/IscS subfamily.</text>
</comment>
<dbReference type="PROSITE" id="PS00595">
    <property type="entry name" value="AA_TRANSFER_CLASS_5"/>
    <property type="match status" value="1"/>
</dbReference>
<dbReference type="InterPro" id="IPR015422">
    <property type="entry name" value="PyrdxlP-dep_Trfase_small"/>
</dbReference>
<dbReference type="Pfam" id="PF00266">
    <property type="entry name" value="Aminotran_5"/>
    <property type="match status" value="1"/>
</dbReference>
<evidence type="ECO:0000256" key="9">
    <source>
        <dbReference type="ARBA" id="ARBA00023004"/>
    </source>
</evidence>
<dbReference type="SUPFAM" id="SSF53383">
    <property type="entry name" value="PLP-dependent transferases"/>
    <property type="match status" value="1"/>
</dbReference>
<gene>
    <name evidence="16" type="primary">nifS_1</name>
    <name evidence="16" type="ORF">BLTE_11990</name>
</gene>
<organism evidence="16 17">
    <name type="scientific">Blastochloris tepida</name>
    <dbReference type="NCBI Taxonomy" id="2233851"/>
    <lineage>
        <taxon>Bacteria</taxon>
        <taxon>Pseudomonadati</taxon>
        <taxon>Pseudomonadota</taxon>
        <taxon>Alphaproteobacteria</taxon>
        <taxon>Hyphomicrobiales</taxon>
        <taxon>Blastochloridaceae</taxon>
        <taxon>Blastochloris</taxon>
    </lineage>
</organism>
<evidence type="ECO:0000256" key="10">
    <source>
        <dbReference type="ARBA" id="ARBA00023014"/>
    </source>
</evidence>
<dbReference type="PIRSF" id="PIRSF005572">
    <property type="entry name" value="NifS"/>
    <property type="match status" value="1"/>
</dbReference>
<evidence type="ECO:0000256" key="14">
    <source>
        <dbReference type="RuleBase" id="RU004504"/>
    </source>
</evidence>
<dbReference type="InterPro" id="IPR000192">
    <property type="entry name" value="Aminotrans_V_dom"/>
</dbReference>
<keyword evidence="8" id="KW-0663">Pyridoxal phosphate</keyword>
<dbReference type="Gene3D" id="1.10.260.50">
    <property type="match status" value="1"/>
</dbReference>
<evidence type="ECO:0000256" key="2">
    <source>
        <dbReference type="ARBA" id="ARBA00003120"/>
    </source>
</evidence>
<dbReference type="GO" id="GO:0031071">
    <property type="term" value="F:cysteine desulfurase activity"/>
    <property type="evidence" value="ECO:0007669"/>
    <property type="project" value="UniProtKB-EC"/>
</dbReference>
<dbReference type="GO" id="GO:0051536">
    <property type="term" value="F:iron-sulfur cluster binding"/>
    <property type="evidence" value="ECO:0007669"/>
    <property type="project" value="UniProtKB-KW"/>
</dbReference>
<keyword evidence="7" id="KW-0479">Metal-binding</keyword>
<accession>A0A348FYY1</accession>
<evidence type="ECO:0000256" key="6">
    <source>
        <dbReference type="ARBA" id="ARBA00022679"/>
    </source>
</evidence>
<evidence type="ECO:0000256" key="7">
    <source>
        <dbReference type="ARBA" id="ARBA00022723"/>
    </source>
</evidence>
<dbReference type="OrthoDB" id="9808002at2"/>
<dbReference type="GO" id="GO:0046872">
    <property type="term" value="F:metal ion binding"/>
    <property type="evidence" value="ECO:0007669"/>
    <property type="project" value="UniProtKB-KW"/>
</dbReference>
<proteinExistence type="inferred from homology"/>
<evidence type="ECO:0000313" key="17">
    <source>
        <dbReference type="Proteomes" id="UP000266934"/>
    </source>
</evidence>
<dbReference type="InterPro" id="IPR015421">
    <property type="entry name" value="PyrdxlP-dep_Trfase_major"/>
</dbReference>
<evidence type="ECO:0000256" key="5">
    <source>
        <dbReference type="ARBA" id="ARBA00013558"/>
    </source>
</evidence>
<comment type="cofactor">
    <cofactor evidence="1 14">
        <name>pyridoxal 5'-phosphate</name>
        <dbReference type="ChEBI" id="CHEBI:597326"/>
    </cofactor>
</comment>
<dbReference type="Proteomes" id="UP000266934">
    <property type="component" value="Chromosome"/>
</dbReference>
<evidence type="ECO:0000256" key="1">
    <source>
        <dbReference type="ARBA" id="ARBA00001933"/>
    </source>
</evidence>
<dbReference type="PANTHER" id="PTHR11601">
    <property type="entry name" value="CYSTEINE DESULFURYLASE FAMILY MEMBER"/>
    <property type="match status" value="1"/>
</dbReference>
<evidence type="ECO:0000256" key="4">
    <source>
        <dbReference type="ARBA" id="ARBA00012239"/>
    </source>
</evidence>
<feature type="domain" description="Aminotransferase class V" evidence="15">
    <location>
        <begin position="15"/>
        <end position="373"/>
    </location>
</feature>
<dbReference type="Gene3D" id="3.40.640.10">
    <property type="entry name" value="Type I PLP-dependent aspartate aminotransferase-like (Major domain)"/>
    <property type="match status" value="1"/>
</dbReference>
<evidence type="ECO:0000256" key="13">
    <source>
        <dbReference type="ARBA" id="ARBA00050776"/>
    </source>
</evidence>
<dbReference type="PANTHER" id="PTHR11601:SF34">
    <property type="entry name" value="CYSTEINE DESULFURASE"/>
    <property type="match status" value="1"/>
</dbReference>